<dbReference type="FunFam" id="3.30.740.10:FF:000001">
    <property type="entry name" value="Dynein light chain"/>
    <property type="match status" value="1"/>
</dbReference>
<organism evidence="9 10">
    <name type="scientific">Paramecium pentaurelia</name>
    <dbReference type="NCBI Taxonomy" id="43138"/>
    <lineage>
        <taxon>Eukaryota</taxon>
        <taxon>Sar</taxon>
        <taxon>Alveolata</taxon>
        <taxon>Ciliophora</taxon>
        <taxon>Intramacronucleata</taxon>
        <taxon>Oligohymenophorea</taxon>
        <taxon>Peniculida</taxon>
        <taxon>Parameciidae</taxon>
        <taxon>Paramecium</taxon>
    </lineage>
</organism>
<evidence type="ECO:0000256" key="2">
    <source>
        <dbReference type="ARBA" id="ARBA00010156"/>
    </source>
</evidence>
<keyword evidence="6 8" id="KW-0505">Motor protein</keyword>
<comment type="similarity">
    <text evidence="2 8">Belongs to the dynein light chain family.</text>
</comment>
<dbReference type="GO" id="GO:0045505">
    <property type="term" value="F:dynein intermediate chain binding"/>
    <property type="evidence" value="ECO:0007669"/>
    <property type="project" value="TreeGrafter"/>
</dbReference>
<evidence type="ECO:0000256" key="3">
    <source>
        <dbReference type="ARBA" id="ARBA00022490"/>
    </source>
</evidence>
<keyword evidence="4 8" id="KW-0493">Microtubule</keyword>
<protein>
    <recommendedName>
        <fullName evidence="8">Dynein light chain</fullName>
    </recommendedName>
</protein>
<evidence type="ECO:0000256" key="7">
    <source>
        <dbReference type="ARBA" id="ARBA00023212"/>
    </source>
</evidence>
<keyword evidence="7 8" id="KW-0206">Cytoskeleton</keyword>
<dbReference type="PANTHER" id="PTHR11886:SF35">
    <property type="entry name" value="DYNEIN LIGHT CHAIN"/>
    <property type="match status" value="1"/>
</dbReference>
<dbReference type="GO" id="GO:0005874">
    <property type="term" value="C:microtubule"/>
    <property type="evidence" value="ECO:0007669"/>
    <property type="project" value="UniProtKB-KW"/>
</dbReference>
<evidence type="ECO:0000256" key="8">
    <source>
        <dbReference type="RuleBase" id="RU365010"/>
    </source>
</evidence>
<comment type="subcellular location">
    <subcellularLocation>
        <location evidence="1 8">Cytoplasm</location>
        <location evidence="1 8">Cytoskeleton</location>
    </subcellularLocation>
</comment>
<evidence type="ECO:0000256" key="5">
    <source>
        <dbReference type="ARBA" id="ARBA00023017"/>
    </source>
</evidence>
<keyword evidence="10" id="KW-1185">Reference proteome</keyword>
<accession>A0A8S1UZT5</accession>
<dbReference type="OrthoDB" id="10248635at2759"/>
<keyword evidence="5 8" id="KW-0243">Dynein</keyword>
<dbReference type="GO" id="GO:0005868">
    <property type="term" value="C:cytoplasmic dynein complex"/>
    <property type="evidence" value="ECO:0007669"/>
    <property type="project" value="TreeGrafter"/>
</dbReference>
<evidence type="ECO:0000256" key="6">
    <source>
        <dbReference type="ARBA" id="ARBA00023175"/>
    </source>
</evidence>
<dbReference type="EMBL" id="CAJJDO010000050">
    <property type="protein sequence ID" value="CAD8169039.1"/>
    <property type="molecule type" value="Genomic_DNA"/>
</dbReference>
<name>A0A8S1UZT5_9CILI</name>
<dbReference type="InterPro" id="IPR001372">
    <property type="entry name" value="Dynein_light_chain_typ-1/2"/>
</dbReference>
<dbReference type="SMART" id="SM01375">
    <property type="entry name" value="Dynein_light"/>
    <property type="match status" value="1"/>
</dbReference>
<proteinExistence type="inferred from homology"/>
<evidence type="ECO:0000256" key="4">
    <source>
        <dbReference type="ARBA" id="ARBA00022701"/>
    </source>
</evidence>
<dbReference type="CDD" id="cd21452">
    <property type="entry name" value="DLC-like_DYNLL1_DYNLL2"/>
    <property type="match status" value="1"/>
</dbReference>
<gene>
    <name evidence="9" type="ORF">PPENT_87.1.T0500130</name>
</gene>
<comment type="caution">
    <text evidence="9">The sequence shown here is derived from an EMBL/GenBank/DDBJ whole genome shotgun (WGS) entry which is preliminary data.</text>
</comment>
<dbReference type="GO" id="GO:0007017">
    <property type="term" value="P:microtubule-based process"/>
    <property type="evidence" value="ECO:0007669"/>
    <property type="project" value="InterPro"/>
</dbReference>
<sequence>MAQIDRKVYVKNVFMSDEMQQDAIKCANQALEKFLIEKEIAAFIKMEFDLKYNPTWYCIVGRNFNQYITNEIEHFIVFYLGQVSIILYKSG</sequence>
<dbReference type="Pfam" id="PF01221">
    <property type="entry name" value="Dynein_light"/>
    <property type="match status" value="1"/>
</dbReference>
<evidence type="ECO:0000313" key="10">
    <source>
        <dbReference type="Proteomes" id="UP000689195"/>
    </source>
</evidence>
<reference evidence="9" key="1">
    <citation type="submission" date="2021-01" db="EMBL/GenBank/DDBJ databases">
        <authorList>
            <consortium name="Genoscope - CEA"/>
            <person name="William W."/>
        </authorList>
    </citation>
    <scope>NUCLEOTIDE SEQUENCE</scope>
</reference>
<dbReference type="AlphaFoldDB" id="A0A8S1UZT5"/>
<evidence type="ECO:0000313" key="9">
    <source>
        <dbReference type="EMBL" id="CAD8169039.1"/>
    </source>
</evidence>
<keyword evidence="3 8" id="KW-0963">Cytoplasm</keyword>
<dbReference type="Proteomes" id="UP000689195">
    <property type="component" value="Unassembled WGS sequence"/>
</dbReference>
<evidence type="ECO:0000256" key="1">
    <source>
        <dbReference type="ARBA" id="ARBA00004245"/>
    </source>
</evidence>
<dbReference type="PANTHER" id="PTHR11886">
    <property type="entry name" value="DYNEIN LIGHT CHAIN"/>
    <property type="match status" value="1"/>
</dbReference>